<dbReference type="EMBL" id="JAQQDB010000022">
    <property type="protein sequence ID" value="MFM0520196.1"/>
    <property type="molecule type" value="Genomic_DNA"/>
</dbReference>
<name>A0ABW9CQ90_9BURK</name>
<evidence type="ECO:0000313" key="1">
    <source>
        <dbReference type="EMBL" id="MFM0520196.1"/>
    </source>
</evidence>
<dbReference type="Proteomes" id="UP001629462">
    <property type="component" value="Unassembled WGS sequence"/>
</dbReference>
<comment type="caution">
    <text evidence="1">The sequence shown here is derived from an EMBL/GenBank/DDBJ whole genome shotgun (WGS) entry which is preliminary data.</text>
</comment>
<evidence type="ECO:0000313" key="2">
    <source>
        <dbReference type="Proteomes" id="UP001629462"/>
    </source>
</evidence>
<proteinExistence type="predicted"/>
<sequence length="88" mass="10192">MKPHQRALSMNALLTDLPRRTGERRLLFTQSTVRAGIRRSSKVISEVRTKRACAYACARPFFNRAFSELRNKQQARTIKKLDAKKSRT</sequence>
<accession>A0ABW9CQ90</accession>
<protein>
    <submittedName>
        <fullName evidence="1">Uncharacterized protein</fullName>
    </submittedName>
</protein>
<dbReference type="RefSeq" id="WP_250484656.1">
    <property type="nucleotide sequence ID" value="NZ_JAQQDB010000022.1"/>
</dbReference>
<gene>
    <name evidence="1" type="ORF">PQR08_22435</name>
</gene>
<reference evidence="1 2" key="1">
    <citation type="journal article" date="2024" name="Chem. Sci.">
        <title>Discovery of megapolipeptins by genome mining of a Burkholderiales bacteria collection.</title>
        <authorList>
            <person name="Paulo B.S."/>
            <person name="Recchia M.J.J."/>
            <person name="Lee S."/>
            <person name="Fergusson C.H."/>
            <person name="Romanowski S.B."/>
            <person name="Hernandez A."/>
            <person name="Krull N."/>
            <person name="Liu D.Y."/>
            <person name="Cavanagh H."/>
            <person name="Bos A."/>
            <person name="Gray C.A."/>
            <person name="Murphy B.T."/>
            <person name="Linington R.G."/>
            <person name="Eustaquio A.S."/>
        </authorList>
    </citation>
    <scope>NUCLEOTIDE SEQUENCE [LARGE SCALE GENOMIC DNA]</scope>
    <source>
        <strain evidence="1 2">RL17-374-BIF-D</strain>
    </source>
</reference>
<organism evidence="1 2">
    <name type="scientific">Caballeronia jiangsuensis</name>
    <dbReference type="NCBI Taxonomy" id="1458357"/>
    <lineage>
        <taxon>Bacteria</taxon>
        <taxon>Pseudomonadati</taxon>
        <taxon>Pseudomonadota</taxon>
        <taxon>Betaproteobacteria</taxon>
        <taxon>Burkholderiales</taxon>
        <taxon>Burkholderiaceae</taxon>
        <taxon>Caballeronia</taxon>
    </lineage>
</organism>
<keyword evidence="2" id="KW-1185">Reference proteome</keyword>